<accession>A0A0P1LX73</accession>
<dbReference type="InterPro" id="IPR041625">
    <property type="entry name" value="Beta-mannosidase_Ig"/>
</dbReference>
<comment type="pathway">
    <text evidence="4">Glycan metabolism; N-glycan degradation.</text>
</comment>
<dbReference type="SUPFAM" id="SSF51445">
    <property type="entry name" value="(Trans)glycosidases"/>
    <property type="match status" value="1"/>
</dbReference>
<reference evidence="21 22" key="2">
    <citation type="submission" date="2015-11" db="EMBL/GenBank/DDBJ databases">
        <authorList>
            <person name="Zhang Y."/>
            <person name="Guo Z."/>
        </authorList>
    </citation>
    <scope>NUCLEOTIDE SEQUENCE [LARGE SCALE GENOMIC DNA]</scope>
    <source>
        <strain evidence="21">JGI-4</strain>
    </source>
</reference>
<evidence type="ECO:0000313" key="20">
    <source>
        <dbReference type="EMBL" id="CUS86832.1"/>
    </source>
</evidence>
<protein>
    <recommendedName>
        <fullName evidence="14">Beta-mannosidase B</fullName>
        <ecNumber evidence="6">3.2.1.25</ecNumber>
    </recommendedName>
    <alternativeName>
        <fullName evidence="15">Mannanase B</fullName>
    </alternativeName>
</protein>
<accession>A0A0P1L5M6</accession>
<dbReference type="EMBL" id="FAOP01000009">
    <property type="protein sequence ID" value="CUU08376.1"/>
    <property type="molecule type" value="Genomic_DNA"/>
</dbReference>
<dbReference type="GO" id="GO:0005576">
    <property type="term" value="C:extracellular region"/>
    <property type="evidence" value="ECO:0007669"/>
    <property type="project" value="UniProtKB-SubCell"/>
</dbReference>
<dbReference type="Pfam" id="PF17753">
    <property type="entry name" value="Ig_mannosidase"/>
    <property type="match status" value="1"/>
</dbReference>
<evidence type="ECO:0000256" key="1">
    <source>
        <dbReference type="ARBA" id="ARBA00000829"/>
    </source>
</evidence>
<feature type="domain" description="Glycoside hydrolase family 2 immunoglobulin-like beta-sandwich" evidence="16">
    <location>
        <begin position="199"/>
        <end position="305"/>
    </location>
</feature>
<accession>A0A0P1LE70</accession>
<evidence type="ECO:0000256" key="11">
    <source>
        <dbReference type="ARBA" id="ARBA00023228"/>
    </source>
</evidence>
<evidence type="ECO:0000256" key="7">
    <source>
        <dbReference type="ARBA" id="ARBA00022525"/>
    </source>
</evidence>
<evidence type="ECO:0000313" key="22">
    <source>
        <dbReference type="Proteomes" id="UP000182011"/>
    </source>
</evidence>
<evidence type="ECO:0000256" key="12">
    <source>
        <dbReference type="ARBA" id="ARBA00023295"/>
    </source>
</evidence>
<dbReference type="SUPFAM" id="SSF49785">
    <property type="entry name" value="Galactose-binding domain-like"/>
    <property type="match status" value="1"/>
</dbReference>
<evidence type="ECO:0000313" key="23">
    <source>
        <dbReference type="Proteomes" id="UP000182200"/>
    </source>
</evidence>
<keyword evidence="8" id="KW-0732">Signal</keyword>
<dbReference type="InterPro" id="IPR041447">
    <property type="entry name" value="Mannosidase_ig"/>
</dbReference>
<evidence type="ECO:0000256" key="6">
    <source>
        <dbReference type="ARBA" id="ARBA00012754"/>
    </source>
</evidence>
<accession>A0A0P1P4I6</accession>
<dbReference type="Proteomes" id="UP000182200">
    <property type="component" value="Unassembled WGS sequence"/>
</dbReference>
<feature type="domain" description="Beta-mannosidase-like galactose-binding" evidence="19">
    <location>
        <begin position="10"/>
        <end position="189"/>
    </location>
</feature>
<dbReference type="SUPFAM" id="SSF49303">
    <property type="entry name" value="beta-Galactosidase/glucuronidase domain"/>
    <property type="match status" value="3"/>
</dbReference>
<dbReference type="Gene3D" id="2.60.120.260">
    <property type="entry name" value="Galactose-binding domain-like"/>
    <property type="match status" value="1"/>
</dbReference>
<feature type="domain" description="Beta-mannosidase Ig-fold" evidence="17">
    <location>
        <begin position="757"/>
        <end position="819"/>
    </location>
</feature>
<dbReference type="PANTHER" id="PTHR43730:SF1">
    <property type="entry name" value="BETA-MANNOSIDASE"/>
    <property type="match status" value="1"/>
</dbReference>
<reference evidence="20 23" key="1">
    <citation type="submission" date="2015-11" db="EMBL/GenBank/DDBJ databases">
        <authorList>
            <person name="Varghese N."/>
        </authorList>
    </citation>
    <scope>NUCLEOTIDE SEQUENCE [LARGE SCALE GENOMIC DNA]</scope>
    <source>
        <strain evidence="20 23">JGI-8</strain>
    </source>
</reference>
<gene>
    <name evidence="21" type="ORF">JGI4_02072</name>
    <name evidence="20" type="ORF">JGI8_01043</name>
</gene>
<dbReference type="GO" id="GO:0006516">
    <property type="term" value="P:glycoprotein catabolic process"/>
    <property type="evidence" value="ECO:0007669"/>
    <property type="project" value="TreeGrafter"/>
</dbReference>
<dbReference type="GO" id="GO:0005975">
    <property type="term" value="P:carbohydrate metabolic process"/>
    <property type="evidence" value="ECO:0007669"/>
    <property type="project" value="InterPro"/>
</dbReference>
<evidence type="ECO:0000259" key="17">
    <source>
        <dbReference type="Pfam" id="PF17753"/>
    </source>
</evidence>
<dbReference type="FunFam" id="3.20.20.80:FF:000050">
    <property type="entry name" value="Beta-mannosidase B"/>
    <property type="match status" value="1"/>
</dbReference>
<feature type="domain" description="Mannosidase Ig/CBM-like" evidence="18">
    <location>
        <begin position="652"/>
        <end position="739"/>
    </location>
</feature>
<dbReference type="EC" id="3.2.1.25" evidence="6"/>
<dbReference type="InterPro" id="IPR008979">
    <property type="entry name" value="Galactose-bd-like_sf"/>
</dbReference>
<accession>A0A0N7MTN7</accession>
<evidence type="ECO:0000256" key="4">
    <source>
        <dbReference type="ARBA" id="ARBA00004740"/>
    </source>
</evidence>
<evidence type="ECO:0000313" key="21">
    <source>
        <dbReference type="EMBL" id="CUU08376.1"/>
    </source>
</evidence>
<evidence type="ECO:0000259" key="16">
    <source>
        <dbReference type="Pfam" id="PF00703"/>
    </source>
</evidence>
<accession>A0A0S4NBV3</accession>
<evidence type="ECO:0000256" key="3">
    <source>
        <dbReference type="ARBA" id="ARBA00004613"/>
    </source>
</evidence>
<comment type="subcellular location">
    <subcellularLocation>
        <location evidence="2">Lysosome</location>
    </subcellularLocation>
    <subcellularLocation>
        <location evidence="3">Secreted</location>
    </subcellularLocation>
</comment>
<dbReference type="Pfam" id="PF17786">
    <property type="entry name" value="Mannosidase_ig"/>
    <property type="match status" value="1"/>
</dbReference>
<dbReference type="InterPro" id="IPR050887">
    <property type="entry name" value="Beta-mannosidase_GH2"/>
</dbReference>
<dbReference type="FunFam" id="2.60.120.260:FF:000060">
    <property type="entry name" value="Probable beta-mannosidase"/>
    <property type="match status" value="1"/>
</dbReference>
<evidence type="ECO:0000259" key="19">
    <source>
        <dbReference type="Pfam" id="PF22666"/>
    </source>
</evidence>
<dbReference type="RefSeq" id="WP_082349285.1">
    <property type="nucleotide sequence ID" value="NZ_CZVI01000011.1"/>
</dbReference>
<keyword evidence="12" id="KW-0326">Glycosidase</keyword>
<dbReference type="InterPro" id="IPR006102">
    <property type="entry name" value="Ig-like_GH2"/>
</dbReference>
<evidence type="ECO:0000256" key="8">
    <source>
        <dbReference type="ARBA" id="ARBA00022729"/>
    </source>
</evidence>
<dbReference type="EMBL" id="CZVI01000011">
    <property type="protein sequence ID" value="CUS86832.1"/>
    <property type="molecule type" value="Genomic_DNA"/>
</dbReference>
<proteinExistence type="inferred from homology"/>
<dbReference type="Proteomes" id="UP000182011">
    <property type="component" value="Unassembled WGS sequence"/>
</dbReference>
<accession>A0A0P1LSS4</accession>
<dbReference type="InterPro" id="IPR036156">
    <property type="entry name" value="Beta-gal/glucu_dom_sf"/>
</dbReference>
<dbReference type="AlphaFoldDB" id="A0A0P1LSS4"/>
<dbReference type="InterPro" id="IPR054593">
    <property type="entry name" value="Beta-mannosidase-like_N2"/>
</dbReference>
<dbReference type="Pfam" id="PF22666">
    <property type="entry name" value="Glyco_hydro_2_N2"/>
    <property type="match status" value="1"/>
</dbReference>
<dbReference type="Gene3D" id="2.60.40.10">
    <property type="entry name" value="Immunoglobulins"/>
    <property type="match status" value="3"/>
</dbReference>
<keyword evidence="7" id="KW-0964">Secreted</keyword>
<dbReference type="InterPro" id="IPR013783">
    <property type="entry name" value="Ig-like_fold"/>
</dbReference>
<evidence type="ECO:0000256" key="2">
    <source>
        <dbReference type="ARBA" id="ARBA00004371"/>
    </source>
</evidence>
<evidence type="ECO:0000256" key="15">
    <source>
        <dbReference type="ARBA" id="ARBA00041614"/>
    </source>
</evidence>
<dbReference type="Gene3D" id="3.20.20.80">
    <property type="entry name" value="Glycosidases"/>
    <property type="match status" value="1"/>
</dbReference>
<evidence type="ECO:0000256" key="13">
    <source>
        <dbReference type="ARBA" id="ARBA00038429"/>
    </source>
</evidence>
<dbReference type="OrthoDB" id="9801077at2"/>
<dbReference type="Pfam" id="PF00703">
    <property type="entry name" value="Glyco_hydro_2"/>
    <property type="match status" value="1"/>
</dbReference>
<comment type="catalytic activity">
    <reaction evidence="1">
        <text>Hydrolysis of terminal, non-reducing beta-D-mannose residues in beta-D-mannosides.</text>
        <dbReference type="EC" id="3.2.1.25"/>
    </reaction>
</comment>
<evidence type="ECO:0000256" key="10">
    <source>
        <dbReference type="ARBA" id="ARBA00023180"/>
    </source>
</evidence>
<keyword evidence="9" id="KW-0378">Hydrolase</keyword>
<keyword evidence="11" id="KW-0458">Lysosome</keyword>
<evidence type="ECO:0000256" key="14">
    <source>
        <dbReference type="ARBA" id="ARBA00041069"/>
    </source>
</evidence>
<dbReference type="GO" id="GO:0004567">
    <property type="term" value="F:beta-mannosidase activity"/>
    <property type="evidence" value="ECO:0007669"/>
    <property type="project" value="UniProtKB-EC"/>
</dbReference>
<name>A0A0P1LSS4_9BACT</name>
<sequence>MKRFDLSGEWEFKACSENFIPDDLKVNLLKWNKGIVPGAVHLDLISNGFIPDPYFEMNEFEVQWVDKVDWLYRKKFILDLDPSKSKFNSIKLVFEGLDTVGNVKLNGQFLGSFDNMFIQHSFEVKDILKFGENEIEVYFKSPTLAGKELESRYGKLPVELASHRVYLRKAQYSFGWDWAPVLTTSGIWKPVYLEFIELARIKNIWFKTISVSDSKALVAVEIELEKLTDDDIDLQIEVFFENEKIYERDFVQKGRDRVRVHRFEVISPKLWFPNGYGEPSLYTARIKLSKDGVILDEVIKKFGIRTVRLLQESDDEGESFIFEINGEKIFCKGANWIPADCFLPRVKNEDYDALLGMAKESNLNMLRVWGGGVYESDYFYDKCDELGIMIWQDFMFACASYPEHDDFIQNVKNEAIQIVKRLRNHPSIVIWCGNNENEWIWVDKTKKHPDEMPGAMIFSGVLKQICQEYDGTRPYWRSSPWGKDYPNSETDGNHHQWKVWSHWVDYRDYEKVKARFITEFGFQAPPHPETLKEVLKPENRNFNSLSIQHHNRQEDGIPRLFKFLSSHHKVTSDFEDLIYRMQLNQAEAIKFAVENWRIRKFKTAGALFWQWNDCWNVISWSAIDYRKKPKALYYYARKFFNPVIVVVKRFDDKIKIFVVNDLLSPVEGNLIVNTFTTYGVKKFERKVPVIVEKNSTAIVLDEEISNLNIAKLGTDYIYVKLESNGKVIAENSLFLVEPKFLELKGLGFTYKISKIGEAEYILRMKSKILLKSVFIYFEGIEAKLSDNFFDLHPDSTIEIKINSNESLHKLINSIKIKTLT</sequence>
<dbReference type="PANTHER" id="PTHR43730">
    <property type="entry name" value="BETA-MANNOSIDASE"/>
    <property type="match status" value="1"/>
</dbReference>
<dbReference type="GO" id="GO:0005764">
    <property type="term" value="C:lysosome"/>
    <property type="evidence" value="ECO:0007669"/>
    <property type="project" value="UniProtKB-SubCell"/>
</dbReference>
<keyword evidence="10" id="KW-0325">Glycoprotein</keyword>
<dbReference type="STRING" id="1633631.GCA_001442925_02065"/>
<evidence type="ECO:0000256" key="5">
    <source>
        <dbReference type="ARBA" id="ARBA00011738"/>
    </source>
</evidence>
<organism evidence="21 22">
    <name type="scientific">Candidatus Kryptonium thompsonii</name>
    <dbReference type="NCBI Taxonomy" id="1633631"/>
    <lineage>
        <taxon>Bacteria</taxon>
        <taxon>Pseudomonadati</taxon>
        <taxon>Candidatus Kryptoniota</taxon>
        <taxon>Candidatus Kryptonium</taxon>
    </lineage>
</organism>
<dbReference type="InterPro" id="IPR017853">
    <property type="entry name" value="GH"/>
</dbReference>
<comment type="similarity">
    <text evidence="13">Belongs to the glycosyl hydrolase 2 family. Beta-mannosidase B subfamily.</text>
</comment>
<comment type="subunit">
    <text evidence="5">Homodimer.</text>
</comment>
<evidence type="ECO:0000256" key="9">
    <source>
        <dbReference type="ARBA" id="ARBA00022801"/>
    </source>
</evidence>
<keyword evidence="23" id="KW-1185">Reference proteome</keyword>
<evidence type="ECO:0000259" key="18">
    <source>
        <dbReference type="Pfam" id="PF17786"/>
    </source>
</evidence>